<evidence type="ECO:0000259" key="2">
    <source>
        <dbReference type="PROSITE" id="PS51898"/>
    </source>
</evidence>
<dbReference type="STRING" id="1855912.LuPra_03376"/>
<dbReference type="RefSeq" id="WP_110171819.1">
    <property type="nucleotide sequence ID" value="NZ_CP015136.1"/>
</dbReference>
<dbReference type="Proteomes" id="UP000076079">
    <property type="component" value="Chromosome"/>
</dbReference>
<keyword evidence="4" id="KW-1185">Reference proteome</keyword>
<gene>
    <name evidence="3" type="ORF">LuPra_03376</name>
</gene>
<dbReference type="InterPro" id="IPR011010">
    <property type="entry name" value="DNA_brk_join_enz"/>
</dbReference>
<dbReference type="PROSITE" id="PS51898">
    <property type="entry name" value="TYR_RECOMBINASE"/>
    <property type="match status" value="1"/>
</dbReference>
<dbReference type="InterPro" id="IPR050090">
    <property type="entry name" value="Tyrosine_recombinase_XerCD"/>
</dbReference>
<dbReference type="InterPro" id="IPR013762">
    <property type="entry name" value="Integrase-like_cat_sf"/>
</dbReference>
<dbReference type="PANTHER" id="PTHR30349:SF64">
    <property type="entry name" value="PROPHAGE INTEGRASE INTD-RELATED"/>
    <property type="match status" value="1"/>
</dbReference>
<evidence type="ECO:0000313" key="3">
    <source>
        <dbReference type="EMBL" id="AMY10148.1"/>
    </source>
</evidence>
<dbReference type="SUPFAM" id="SSF56349">
    <property type="entry name" value="DNA breaking-rejoining enzymes"/>
    <property type="match status" value="1"/>
</dbReference>
<proteinExistence type="predicted"/>
<organism evidence="3 4">
    <name type="scientific">Luteitalea pratensis</name>
    <dbReference type="NCBI Taxonomy" id="1855912"/>
    <lineage>
        <taxon>Bacteria</taxon>
        <taxon>Pseudomonadati</taxon>
        <taxon>Acidobacteriota</taxon>
        <taxon>Vicinamibacteria</taxon>
        <taxon>Vicinamibacterales</taxon>
        <taxon>Vicinamibacteraceae</taxon>
        <taxon>Luteitalea</taxon>
    </lineage>
</organism>
<dbReference type="KEGG" id="abac:LuPra_03376"/>
<sequence>MPKVTHNGLTKRCECKQTQWTKCAHPWIVRFHTDGREHFVSLHKYVGWPKGSVMPKTQALKLVDKVRTELRDGQIRKRSAATATTVGAVIEAYRERFVRVPTRRQHARVSMEGHLDMVARLSVPDARGRQVPFVDLRMRDVTPATIEALRHARRLELAAADAAYTEVVRLTGAGKDVPTDLRRRSRLRTRGKGGEVGLNRLLARLRHLFSWAIARYQEIEHHPFRKGGIAVVKLAKETARSRRLRAGEEDGLMMHAGPHLKSVILAGLQTGARIGELLSLQWHQVERDAQDRPVRLRLTADKTKTSRTRILPVPRMLAAILDMRQTAPDGRRHGDHAYVFGNEVGEQVERVQTAWETCCRAAGIAGLHFHDLRREFGSRLLDAGVPLTTIQTYLGHTSVTTTAKYLEADQLLVATAVDAIERGWSDDRIRTLFGLSPETPEATGVGGGRKLLN</sequence>
<accession>A0A143PPU7</accession>
<dbReference type="Gene3D" id="1.10.443.10">
    <property type="entry name" value="Intergrase catalytic core"/>
    <property type="match status" value="1"/>
</dbReference>
<reference evidence="4" key="2">
    <citation type="submission" date="2016-04" db="EMBL/GenBank/DDBJ databases">
        <title>First Complete Genome Sequence of a Subdivision 6 Acidobacterium.</title>
        <authorList>
            <person name="Huang S."/>
            <person name="Vieira S."/>
            <person name="Bunk B."/>
            <person name="Riedel T."/>
            <person name="Sproeer C."/>
            <person name="Overmann J."/>
        </authorList>
    </citation>
    <scope>NUCLEOTIDE SEQUENCE [LARGE SCALE GENOMIC DNA]</scope>
    <source>
        <strain evidence="4">DSM 100886 HEG_-6_39</strain>
    </source>
</reference>
<protein>
    <submittedName>
        <fullName evidence="3">Site-specific tyrosine recombinase XerD</fullName>
    </submittedName>
</protein>
<dbReference type="CDD" id="cd00796">
    <property type="entry name" value="INT_Rci_Hp1_C"/>
    <property type="match status" value="1"/>
</dbReference>
<dbReference type="PANTHER" id="PTHR30349">
    <property type="entry name" value="PHAGE INTEGRASE-RELATED"/>
    <property type="match status" value="1"/>
</dbReference>
<dbReference type="Pfam" id="PF00589">
    <property type="entry name" value="Phage_integrase"/>
    <property type="match status" value="1"/>
</dbReference>
<dbReference type="InterPro" id="IPR002104">
    <property type="entry name" value="Integrase_catalytic"/>
</dbReference>
<dbReference type="GO" id="GO:0015074">
    <property type="term" value="P:DNA integration"/>
    <property type="evidence" value="ECO:0007669"/>
    <property type="project" value="InterPro"/>
</dbReference>
<dbReference type="GO" id="GO:0006310">
    <property type="term" value="P:DNA recombination"/>
    <property type="evidence" value="ECO:0007669"/>
    <property type="project" value="UniProtKB-KW"/>
</dbReference>
<keyword evidence="1" id="KW-0233">DNA recombination</keyword>
<dbReference type="OrthoDB" id="5429327at2"/>
<dbReference type="EMBL" id="CP015136">
    <property type="protein sequence ID" value="AMY10148.1"/>
    <property type="molecule type" value="Genomic_DNA"/>
</dbReference>
<name>A0A143PPU7_LUTPR</name>
<feature type="domain" description="Tyr recombinase" evidence="2">
    <location>
        <begin position="239"/>
        <end position="418"/>
    </location>
</feature>
<reference evidence="3 4" key="1">
    <citation type="journal article" date="2016" name="Genome Announc.">
        <title>First Complete Genome Sequence of a Subdivision 6 Acidobacterium Strain.</title>
        <authorList>
            <person name="Huang S."/>
            <person name="Vieira S."/>
            <person name="Bunk B."/>
            <person name="Riedel T."/>
            <person name="Sproer C."/>
            <person name="Overmann J."/>
        </authorList>
    </citation>
    <scope>NUCLEOTIDE SEQUENCE [LARGE SCALE GENOMIC DNA]</scope>
    <source>
        <strain evidence="4">DSM 100886 HEG_-6_39</strain>
    </source>
</reference>
<dbReference type="AlphaFoldDB" id="A0A143PPU7"/>
<dbReference type="GO" id="GO:0003677">
    <property type="term" value="F:DNA binding"/>
    <property type="evidence" value="ECO:0007669"/>
    <property type="project" value="InterPro"/>
</dbReference>
<evidence type="ECO:0000256" key="1">
    <source>
        <dbReference type="ARBA" id="ARBA00023172"/>
    </source>
</evidence>
<evidence type="ECO:0000313" key="4">
    <source>
        <dbReference type="Proteomes" id="UP000076079"/>
    </source>
</evidence>